<evidence type="ECO:0000256" key="1">
    <source>
        <dbReference type="SAM" id="SignalP"/>
    </source>
</evidence>
<keyword evidence="1" id="KW-0732">Signal</keyword>
<dbReference type="AlphaFoldDB" id="A0A8H3V896"/>
<dbReference type="InterPro" id="IPR055915">
    <property type="entry name" value="DUF7492"/>
</dbReference>
<feature type="signal peptide" evidence="1">
    <location>
        <begin position="1"/>
        <end position="17"/>
    </location>
</feature>
<comment type="caution">
    <text evidence="3">The sequence shown here is derived from an EMBL/GenBank/DDBJ whole genome shotgun (WGS) entry which is preliminary data.</text>
</comment>
<dbReference type="PANTHER" id="PTHR35559">
    <property type="entry name" value="CHITIN-BINDING TYPE-4 DOMAIN-CONTAINING PROTEIN"/>
    <property type="match status" value="1"/>
</dbReference>
<dbReference type="PANTHER" id="PTHR35559:SF1">
    <property type="entry name" value="CHITIN-BINDING TYPE-4 DOMAIN-CONTAINING PROTEIN"/>
    <property type="match status" value="1"/>
</dbReference>
<evidence type="ECO:0000313" key="3">
    <source>
        <dbReference type="EMBL" id="KAE9982956.1"/>
    </source>
</evidence>
<evidence type="ECO:0000313" key="4">
    <source>
        <dbReference type="Proteomes" id="UP000433883"/>
    </source>
</evidence>
<reference evidence="3 4" key="1">
    <citation type="submission" date="2019-11" db="EMBL/GenBank/DDBJ databases">
        <title>Venturia inaequalis Genome Resource.</title>
        <authorList>
            <person name="Lichtner F.J."/>
        </authorList>
    </citation>
    <scope>NUCLEOTIDE SEQUENCE [LARGE SCALE GENOMIC DNA]</scope>
    <source>
        <strain evidence="3">Bline_iso_100314</strain>
    </source>
</reference>
<feature type="chain" id="PRO_5034722928" description="DUF7492 domain-containing protein" evidence="1">
    <location>
        <begin position="18"/>
        <end position="352"/>
    </location>
</feature>
<sequence>MKNIIAATAALVSAVSAHSWVECANHDNAEMLGWMKGNSTLNPPTIIDPAMPWYSQYCKGWPRNKVNPGNWIDESTNYIWNIAAQRFNMGAQKPSDTHACNANQRSPTYLDGAPMTTAAPGDMIRLRYGGNGHTRGYNAGFEKGPGNVTVYWKGAPEQEITDISEFTAANTLQSQAFAANSFSYPADKSITSPEDGLVDKGNWFELNLPKNMAAGRHMMVWVWAYNGADQWSTCFDVMISGSASKNPVSSASSPAYAAPAVASTKAAATSKAPAIVVPPVQNAIEPATTPVSSPTPTPAPAAPVVPVVSVAPGGAFTVTEWDTVWETDYVVETAVPQHRGRRHAHKRHARQF</sequence>
<proteinExistence type="predicted"/>
<name>A0A8H3V896_VENIN</name>
<accession>A0A8H3V896</accession>
<evidence type="ECO:0000259" key="2">
    <source>
        <dbReference type="Pfam" id="PF24320"/>
    </source>
</evidence>
<dbReference type="EMBL" id="WNWQ01000035">
    <property type="protein sequence ID" value="KAE9982956.1"/>
    <property type="molecule type" value="Genomic_DNA"/>
</dbReference>
<gene>
    <name evidence="3" type="ORF">BLS_005161</name>
</gene>
<organism evidence="3 4">
    <name type="scientific">Venturia inaequalis</name>
    <name type="common">Apple scab fungus</name>
    <dbReference type="NCBI Taxonomy" id="5025"/>
    <lineage>
        <taxon>Eukaryota</taxon>
        <taxon>Fungi</taxon>
        <taxon>Dikarya</taxon>
        <taxon>Ascomycota</taxon>
        <taxon>Pezizomycotina</taxon>
        <taxon>Dothideomycetes</taxon>
        <taxon>Pleosporomycetidae</taxon>
        <taxon>Venturiales</taxon>
        <taxon>Venturiaceae</taxon>
        <taxon>Venturia</taxon>
    </lineage>
</organism>
<protein>
    <recommendedName>
        <fullName evidence="2">DUF7492 domain-containing protein</fullName>
    </recommendedName>
</protein>
<dbReference type="Pfam" id="PF24320">
    <property type="entry name" value="DUF7492"/>
    <property type="match status" value="1"/>
</dbReference>
<feature type="domain" description="DUF7492" evidence="2">
    <location>
        <begin position="59"/>
        <end position="164"/>
    </location>
</feature>
<dbReference type="Proteomes" id="UP000433883">
    <property type="component" value="Unassembled WGS sequence"/>
</dbReference>